<keyword evidence="5" id="KW-0238">DNA-binding</keyword>
<dbReference type="AlphaFoldDB" id="A0A0J9BX40"/>
<reference evidence="10 11" key="1">
    <citation type="submission" date="2011-04" db="EMBL/GenBank/DDBJ databases">
        <title>The Genome Sequence of Clostridium citroniae WAL-19142.</title>
        <authorList>
            <consortium name="The Broad Institute Genome Sequencing Platform"/>
            <person name="Earl A."/>
            <person name="Ward D."/>
            <person name="Feldgarden M."/>
            <person name="Gevers D."/>
            <person name="Warren Y.A."/>
            <person name="Tyrrell K.L."/>
            <person name="Citron D.M."/>
            <person name="Goldstein E.J."/>
            <person name="Daigneault M."/>
            <person name="Allen-Vercoe E."/>
            <person name="Young S.K."/>
            <person name="Zeng Q."/>
            <person name="Gargeya S."/>
            <person name="Fitzgerald M."/>
            <person name="Haas B."/>
            <person name="Abouelleil A."/>
            <person name="Alvarado L."/>
            <person name="Arachchi H.M."/>
            <person name="Berlin A."/>
            <person name="Brown A."/>
            <person name="Chapman S.B."/>
            <person name="Chen Z."/>
            <person name="Dunbar C."/>
            <person name="Freedman E."/>
            <person name="Gearin G."/>
            <person name="Gellesch M."/>
            <person name="Goldberg J."/>
            <person name="Griggs A."/>
            <person name="Gujja S."/>
            <person name="Heilman E.R."/>
            <person name="Heiman D."/>
            <person name="Howarth C."/>
            <person name="Larson L."/>
            <person name="Lui A."/>
            <person name="MacDonald P.J."/>
            <person name="Mehta T."/>
            <person name="Montmayeur A."/>
            <person name="Murphy C."/>
            <person name="Neiman D."/>
            <person name="Pearson M."/>
            <person name="Priest M."/>
            <person name="Roberts A."/>
            <person name="Saif S."/>
            <person name="Shea T."/>
            <person name="Shenoy N."/>
            <person name="Sisk P."/>
            <person name="Stolte C."/>
            <person name="Sykes S."/>
            <person name="White J."/>
            <person name="Yandava C."/>
            <person name="Wortman J."/>
            <person name="Nusbaum C."/>
            <person name="Birren B."/>
        </authorList>
    </citation>
    <scope>NUCLEOTIDE SEQUENCE [LARGE SCALE GENOMIC DNA]</scope>
    <source>
        <strain evidence="10 11">WAL-19142</strain>
    </source>
</reference>
<proteinExistence type="predicted"/>
<dbReference type="EMBL" id="ADLK01000027">
    <property type="protein sequence ID" value="KMW17373.1"/>
    <property type="molecule type" value="Genomic_DNA"/>
</dbReference>
<feature type="modified residue" description="4-aspartylphosphate" evidence="8">
    <location>
        <position position="52"/>
    </location>
</feature>
<evidence type="ECO:0000256" key="3">
    <source>
        <dbReference type="ARBA" id="ARBA00023012"/>
    </source>
</evidence>
<evidence type="ECO:0000256" key="4">
    <source>
        <dbReference type="ARBA" id="ARBA00023015"/>
    </source>
</evidence>
<dbReference type="PROSITE" id="PS50110">
    <property type="entry name" value="RESPONSE_REGULATORY"/>
    <property type="match status" value="1"/>
</dbReference>
<dbReference type="InterPro" id="IPR011006">
    <property type="entry name" value="CheY-like_superfamily"/>
</dbReference>
<dbReference type="RefSeq" id="WP_007870877.1">
    <property type="nucleotide sequence ID" value="NZ_KQ235880.1"/>
</dbReference>
<protein>
    <recommendedName>
        <fullName evidence="1">Stage 0 sporulation protein A homolog</fullName>
    </recommendedName>
</protein>
<dbReference type="SUPFAM" id="SSF52172">
    <property type="entry name" value="CheY-like"/>
    <property type="match status" value="1"/>
</dbReference>
<accession>A0A0J9BX40</accession>
<dbReference type="Proteomes" id="UP000037392">
    <property type="component" value="Unassembled WGS sequence"/>
</dbReference>
<sequence length="119" mass="13420">MKKILIVEDDELIAQLERDYLEKEGFEVAIAFDGDTGLNLAGTGDFHAFILDVMLPGKSGIELCKEIRKKFRTPIIIVSAKTGIQDIVQEIGADDFLRKPFSLSELVFRVKTQIRLYDS</sequence>
<organism evidence="10 11">
    <name type="scientific">[Clostridium] citroniae WAL-19142</name>
    <dbReference type="NCBI Taxonomy" id="742734"/>
    <lineage>
        <taxon>Bacteria</taxon>
        <taxon>Bacillati</taxon>
        <taxon>Bacillota</taxon>
        <taxon>Clostridia</taxon>
        <taxon>Lachnospirales</taxon>
        <taxon>Lachnospiraceae</taxon>
        <taxon>Enterocloster</taxon>
    </lineage>
</organism>
<gene>
    <name evidence="10" type="ORF">HMPREF9470_03562</name>
</gene>
<dbReference type="PATRIC" id="fig|742734.4.peg.3822"/>
<evidence type="ECO:0000259" key="9">
    <source>
        <dbReference type="PROSITE" id="PS50110"/>
    </source>
</evidence>
<dbReference type="GO" id="GO:0006355">
    <property type="term" value="P:regulation of DNA-templated transcription"/>
    <property type="evidence" value="ECO:0007669"/>
    <property type="project" value="TreeGrafter"/>
</dbReference>
<evidence type="ECO:0000313" key="10">
    <source>
        <dbReference type="EMBL" id="KMW17373.1"/>
    </source>
</evidence>
<dbReference type="Pfam" id="PF00072">
    <property type="entry name" value="Response_reg"/>
    <property type="match status" value="1"/>
</dbReference>
<dbReference type="GO" id="GO:0000976">
    <property type="term" value="F:transcription cis-regulatory region binding"/>
    <property type="evidence" value="ECO:0007669"/>
    <property type="project" value="TreeGrafter"/>
</dbReference>
<dbReference type="PANTHER" id="PTHR48111">
    <property type="entry name" value="REGULATOR OF RPOS"/>
    <property type="match status" value="1"/>
</dbReference>
<comment type="caution">
    <text evidence="10">The sequence shown here is derived from an EMBL/GenBank/DDBJ whole genome shotgun (WGS) entry which is preliminary data.</text>
</comment>
<dbReference type="InterPro" id="IPR001789">
    <property type="entry name" value="Sig_transdc_resp-reg_receiver"/>
</dbReference>
<dbReference type="FunFam" id="3.40.50.2300:FF:000001">
    <property type="entry name" value="DNA-binding response regulator PhoB"/>
    <property type="match status" value="1"/>
</dbReference>
<dbReference type="OrthoDB" id="9790442at2"/>
<dbReference type="GO" id="GO:0005829">
    <property type="term" value="C:cytosol"/>
    <property type="evidence" value="ECO:0007669"/>
    <property type="project" value="TreeGrafter"/>
</dbReference>
<feature type="domain" description="Response regulatory" evidence="9">
    <location>
        <begin position="3"/>
        <end position="114"/>
    </location>
</feature>
<dbReference type="CDD" id="cd17574">
    <property type="entry name" value="REC_OmpR"/>
    <property type="match status" value="1"/>
</dbReference>
<keyword evidence="2 8" id="KW-0597">Phosphoprotein</keyword>
<name>A0A0J9BX40_9FIRM</name>
<dbReference type="PANTHER" id="PTHR48111:SF26">
    <property type="entry name" value="STAGE 0 SPORULATION PROTEIN A HOMOLOG"/>
    <property type="match status" value="1"/>
</dbReference>
<comment type="function">
    <text evidence="7">May play the central regulatory role in sporulation. It may be an element of the effector pathway responsible for the activation of sporulation genes in response to nutritional stress. Spo0A may act in concert with spo0H (a sigma factor) to control the expression of some genes that are critical to the sporulation process.</text>
</comment>
<evidence type="ECO:0000256" key="2">
    <source>
        <dbReference type="ARBA" id="ARBA00022553"/>
    </source>
</evidence>
<keyword evidence="3" id="KW-0902">Two-component regulatory system</keyword>
<evidence type="ECO:0000256" key="7">
    <source>
        <dbReference type="ARBA" id="ARBA00024867"/>
    </source>
</evidence>
<evidence type="ECO:0000256" key="6">
    <source>
        <dbReference type="ARBA" id="ARBA00023163"/>
    </source>
</evidence>
<dbReference type="InterPro" id="IPR039420">
    <property type="entry name" value="WalR-like"/>
</dbReference>
<evidence type="ECO:0000256" key="1">
    <source>
        <dbReference type="ARBA" id="ARBA00018672"/>
    </source>
</evidence>
<dbReference type="SMART" id="SM00448">
    <property type="entry name" value="REC"/>
    <property type="match status" value="1"/>
</dbReference>
<evidence type="ECO:0000256" key="8">
    <source>
        <dbReference type="PROSITE-ProRule" id="PRU00169"/>
    </source>
</evidence>
<keyword evidence="6" id="KW-0804">Transcription</keyword>
<dbReference type="Gene3D" id="3.40.50.2300">
    <property type="match status" value="1"/>
</dbReference>
<dbReference type="GO" id="GO:0000156">
    <property type="term" value="F:phosphorelay response regulator activity"/>
    <property type="evidence" value="ECO:0007669"/>
    <property type="project" value="TreeGrafter"/>
</dbReference>
<keyword evidence="4" id="KW-0805">Transcription regulation</keyword>
<dbReference type="GO" id="GO:0032993">
    <property type="term" value="C:protein-DNA complex"/>
    <property type="evidence" value="ECO:0007669"/>
    <property type="project" value="TreeGrafter"/>
</dbReference>
<dbReference type="GeneID" id="93166218"/>
<evidence type="ECO:0000256" key="5">
    <source>
        <dbReference type="ARBA" id="ARBA00023125"/>
    </source>
</evidence>
<evidence type="ECO:0000313" key="11">
    <source>
        <dbReference type="Proteomes" id="UP000037392"/>
    </source>
</evidence>